<comment type="similarity">
    <text evidence="2 8">Belongs to the sodium:solute symporter (SSF) (TC 2.A.21) family.</text>
</comment>
<feature type="transmembrane region" description="Helical" evidence="9">
    <location>
        <begin position="380"/>
        <end position="403"/>
    </location>
</feature>
<feature type="transmembrane region" description="Helical" evidence="9">
    <location>
        <begin position="266"/>
        <end position="289"/>
    </location>
</feature>
<evidence type="ECO:0000313" key="11">
    <source>
        <dbReference type="Proteomes" id="UP001500604"/>
    </source>
</evidence>
<dbReference type="Pfam" id="PF00474">
    <property type="entry name" value="SSF"/>
    <property type="match status" value="1"/>
</dbReference>
<evidence type="ECO:0000256" key="8">
    <source>
        <dbReference type="RuleBase" id="RU362091"/>
    </source>
</evidence>
<reference evidence="11" key="1">
    <citation type="journal article" date="2019" name="Int. J. Syst. Evol. Microbiol.">
        <title>The Global Catalogue of Microorganisms (GCM) 10K type strain sequencing project: providing services to taxonomists for standard genome sequencing and annotation.</title>
        <authorList>
            <consortium name="The Broad Institute Genomics Platform"/>
            <consortium name="The Broad Institute Genome Sequencing Center for Infectious Disease"/>
            <person name="Wu L."/>
            <person name="Ma J."/>
        </authorList>
    </citation>
    <scope>NUCLEOTIDE SEQUENCE [LARGE SCALE GENOMIC DNA]</scope>
    <source>
        <strain evidence="11">JCM 17805</strain>
    </source>
</reference>
<organism evidence="10 11">
    <name type="scientific">Kistimonas scapharcae</name>
    <dbReference type="NCBI Taxonomy" id="1036133"/>
    <lineage>
        <taxon>Bacteria</taxon>
        <taxon>Pseudomonadati</taxon>
        <taxon>Pseudomonadota</taxon>
        <taxon>Gammaproteobacteria</taxon>
        <taxon>Oceanospirillales</taxon>
        <taxon>Endozoicomonadaceae</taxon>
        <taxon>Kistimonas</taxon>
    </lineage>
</organism>
<evidence type="ECO:0000256" key="9">
    <source>
        <dbReference type="SAM" id="Phobius"/>
    </source>
</evidence>
<evidence type="ECO:0000256" key="4">
    <source>
        <dbReference type="ARBA" id="ARBA00022692"/>
    </source>
</evidence>
<evidence type="ECO:0000256" key="3">
    <source>
        <dbReference type="ARBA" id="ARBA00022448"/>
    </source>
</evidence>
<dbReference type="InterPro" id="IPR038377">
    <property type="entry name" value="Na/Glc_symporter_sf"/>
</dbReference>
<dbReference type="InterPro" id="IPR050277">
    <property type="entry name" value="Sodium:Solute_Symporter"/>
</dbReference>
<feature type="transmembrane region" description="Helical" evidence="9">
    <location>
        <begin position="6"/>
        <end position="27"/>
    </location>
</feature>
<comment type="subcellular location">
    <subcellularLocation>
        <location evidence="1">Membrane</location>
        <topology evidence="1">Multi-pass membrane protein</topology>
    </subcellularLocation>
</comment>
<feature type="transmembrane region" description="Helical" evidence="9">
    <location>
        <begin position="72"/>
        <end position="94"/>
    </location>
</feature>
<keyword evidence="6 9" id="KW-1133">Transmembrane helix</keyword>
<evidence type="ECO:0000313" key="10">
    <source>
        <dbReference type="EMBL" id="GAA4650420.1"/>
    </source>
</evidence>
<evidence type="ECO:0000256" key="5">
    <source>
        <dbReference type="ARBA" id="ARBA00022847"/>
    </source>
</evidence>
<dbReference type="EMBL" id="BAABFL010000394">
    <property type="protein sequence ID" value="GAA4650420.1"/>
    <property type="molecule type" value="Genomic_DNA"/>
</dbReference>
<dbReference type="PANTHER" id="PTHR48086">
    <property type="entry name" value="SODIUM/PROLINE SYMPORTER-RELATED"/>
    <property type="match status" value="1"/>
</dbReference>
<dbReference type="Gene3D" id="1.20.1730.10">
    <property type="entry name" value="Sodium/glucose cotransporter"/>
    <property type="match status" value="1"/>
</dbReference>
<dbReference type="PROSITE" id="PS50283">
    <property type="entry name" value="NA_SOLUT_SYMP_3"/>
    <property type="match status" value="1"/>
</dbReference>
<evidence type="ECO:0000256" key="7">
    <source>
        <dbReference type="ARBA" id="ARBA00023136"/>
    </source>
</evidence>
<feature type="transmembrane region" description="Helical" evidence="9">
    <location>
        <begin position="309"/>
        <end position="332"/>
    </location>
</feature>
<feature type="transmembrane region" description="Helical" evidence="9">
    <location>
        <begin position="153"/>
        <end position="175"/>
    </location>
</feature>
<feature type="transmembrane region" description="Helical" evidence="9">
    <location>
        <begin position="115"/>
        <end position="133"/>
    </location>
</feature>
<feature type="transmembrane region" description="Helical" evidence="9">
    <location>
        <begin position="353"/>
        <end position="374"/>
    </location>
</feature>
<accession>A0ABP8V5R8</accession>
<dbReference type="Proteomes" id="UP001500604">
    <property type="component" value="Unassembled WGS sequence"/>
</dbReference>
<dbReference type="CDD" id="cd10322">
    <property type="entry name" value="SLC5sbd"/>
    <property type="match status" value="1"/>
</dbReference>
<dbReference type="RefSeq" id="WP_345196595.1">
    <property type="nucleotide sequence ID" value="NZ_BAABFL010000394.1"/>
</dbReference>
<feature type="transmembrane region" description="Helical" evidence="9">
    <location>
        <begin position="182"/>
        <end position="203"/>
    </location>
</feature>
<dbReference type="InterPro" id="IPR001734">
    <property type="entry name" value="Na/solute_symporter"/>
</dbReference>
<evidence type="ECO:0000256" key="2">
    <source>
        <dbReference type="ARBA" id="ARBA00006434"/>
    </source>
</evidence>
<dbReference type="PANTHER" id="PTHR48086:SF7">
    <property type="entry name" value="SODIUM-SOLUTE SYMPORTER-RELATED"/>
    <property type="match status" value="1"/>
</dbReference>
<feature type="transmembrane region" description="Helical" evidence="9">
    <location>
        <begin position="410"/>
        <end position="428"/>
    </location>
</feature>
<feature type="transmembrane region" description="Helical" evidence="9">
    <location>
        <begin position="39"/>
        <end position="60"/>
    </location>
</feature>
<gene>
    <name evidence="10" type="ORF">GCM10023116_27030</name>
</gene>
<protein>
    <submittedName>
        <fullName evidence="10">Sodium:solute symporter family protein</fullName>
    </submittedName>
</protein>
<evidence type="ECO:0000256" key="1">
    <source>
        <dbReference type="ARBA" id="ARBA00004141"/>
    </source>
</evidence>
<keyword evidence="11" id="KW-1185">Reference proteome</keyword>
<name>A0ABP8V5R8_9GAMM</name>
<keyword evidence="4 9" id="KW-0812">Transmembrane</keyword>
<keyword evidence="5" id="KW-0769">Symport</keyword>
<feature type="transmembrane region" description="Helical" evidence="9">
    <location>
        <begin position="223"/>
        <end position="245"/>
    </location>
</feature>
<evidence type="ECO:0000256" key="6">
    <source>
        <dbReference type="ARBA" id="ARBA00022989"/>
    </source>
</evidence>
<feature type="transmembrane region" description="Helical" evidence="9">
    <location>
        <begin position="434"/>
        <end position="455"/>
    </location>
</feature>
<proteinExistence type="inferred from homology"/>
<keyword evidence="3" id="KW-0813">Transport</keyword>
<keyword evidence="7 9" id="KW-0472">Membrane</keyword>
<comment type="caution">
    <text evidence="10">The sequence shown here is derived from an EMBL/GenBank/DDBJ whole genome shotgun (WGS) entry which is preliminary data.</text>
</comment>
<sequence length="485" mass="52567">MSGLDIVIIIFFIILNIVIGIYSSRNLNNFSQFAVGQRSFGTFAIFATLSASFIGGGYTLGNAKKVFNMGMIYAFALLGFSLKELFIGFVLAPRMDRFSDCYSVGDIIGKQYGKIAKITTGVFAVLVCAGILGAQVNAMGQIIEAFFTIDPKIGVLLGFGIIILYCTVGGMRAVVYTDILQFLILVIALPALFFIGLKTVGGWSEVVERTPASFTNPLDLPNFWVLFIPLFLTFMFGESTVPPYIQRLIMAKQSKTTKRAVIASGFLSIPFFLIVGGLGLIALLINPSINPNQSIPYLINVLLSPGIKGIVVVGLISVIMSSASGFLNAAAISAIHDIITPLSKNTFTMRYSLLWARLTTLVVGILALVFAFSFNNVIDVLVYAYNFWSPIVLVPLVAVICGFSVTARDFWFGVSFGLIAITGCQLQHAGSIWANNPVVIGVFANLLGFVCSGLLRDHTSSTEQSSQPSRLHRLGTRMLAFFHKP</sequence>